<comment type="subcellular location">
    <subcellularLocation>
        <location evidence="1 7">Cell membrane</location>
        <topology evidence="1 7">Multi-pass membrane protein</topology>
    </subcellularLocation>
</comment>
<dbReference type="GO" id="GO:0005886">
    <property type="term" value="C:plasma membrane"/>
    <property type="evidence" value="ECO:0007669"/>
    <property type="project" value="UniProtKB-SubCell"/>
</dbReference>
<keyword evidence="11" id="KW-1185">Reference proteome</keyword>
<feature type="domain" description="ABC transmembrane type-1" evidence="9">
    <location>
        <begin position="111"/>
        <end position="301"/>
    </location>
</feature>
<dbReference type="InterPro" id="IPR000515">
    <property type="entry name" value="MetI-like"/>
</dbReference>
<feature type="transmembrane region" description="Helical" evidence="7">
    <location>
        <begin position="41"/>
        <end position="61"/>
    </location>
</feature>
<organism evidence="10 11">
    <name type="scientific">Maridesulfovibrio hydrothermalis AM13 = DSM 14728</name>
    <dbReference type="NCBI Taxonomy" id="1121451"/>
    <lineage>
        <taxon>Bacteria</taxon>
        <taxon>Pseudomonadati</taxon>
        <taxon>Thermodesulfobacteriota</taxon>
        <taxon>Desulfovibrionia</taxon>
        <taxon>Desulfovibrionales</taxon>
        <taxon>Desulfovibrionaceae</taxon>
        <taxon>Maridesulfovibrio</taxon>
    </lineage>
</organism>
<dbReference type="InterPro" id="IPR050366">
    <property type="entry name" value="BP-dependent_transpt_permease"/>
</dbReference>
<dbReference type="EMBL" id="FO203522">
    <property type="protein sequence ID" value="CCO23700.1"/>
    <property type="molecule type" value="Genomic_DNA"/>
</dbReference>
<dbReference type="SUPFAM" id="SSF161098">
    <property type="entry name" value="MetI-like"/>
    <property type="match status" value="1"/>
</dbReference>
<evidence type="ECO:0000313" key="11">
    <source>
        <dbReference type="Proteomes" id="UP000010808"/>
    </source>
</evidence>
<dbReference type="PROSITE" id="PS50928">
    <property type="entry name" value="ABC_TM1"/>
    <property type="match status" value="1"/>
</dbReference>
<dbReference type="OrthoDB" id="9783218at2"/>
<evidence type="ECO:0000256" key="8">
    <source>
        <dbReference type="SAM" id="MobiDB-lite"/>
    </source>
</evidence>
<sequence length="314" mass="34479">MADTKEFKQPEINPAQDETTPVKDESLLVQSLKEYFESKTATIGLIILTVMIVVALLAPYISPQNPYDLMTIDIMDSKLQPGEKSLDESTTYWLGTDSQGRDMLSSILYGLRISLGVGVLSTIMALIAGSIIGLWASFVGGRTDSFIMRVVDLQLSFPAILVALILLAILGKGVDKIILSLVIVQWAYYARAIRSNVLVERRKEYVEAAKCLALPQRRIMFGHVLPNCTPELIVISTVKVAGAIALEATLSFLGLGMPITQPSLGLLIANGFKYLQSGYYWISFYPGVALLVLIVSINLVGDRLRDVLNPRLKK</sequence>
<comment type="similarity">
    <text evidence="7">Belongs to the binding-protein-dependent transport system permease family.</text>
</comment>
<dbReference type="RefSeq" id="WP_015336303.1">
    <property type="nucleotide sequence ID" value="NC_020055.1"/>
</dbReference>
<proteinExistence type="inferred from homology"/>
<dbReference type="Proteomes" id="UP000010808">
    <property type="component" value="Chromosome"/>
</dbReference>
<feature type="transmembrane region" description="Helical" evidence="7">
    <location>
        <begin position="240"/>
        <end position="259"/>
    </location>
</feature>
<dbReference type="Pfam" id="PF00528">
    <property type="entry name" value="BPD_transp_1"/>
    <property type="match status" value="1"/>
</dbReference>
<dbReference type="STRING" id="1121451.DESAM_21423"/>
<keyword evidence="6 7" id="KW-0472">Membrane</keyword>
<dbReference type="InterPro" id="IPR035906">
    <property type="entry name" value="MetI-like_sf"/>
</dbReference>
<dbReference type="PANTHER" id="PTHR43386">
    <property type="entry name" value="OLIGOPEPTIDE TRANSPORT SYSTEM PERMEASE PROTEIN APPC"/>
    <property type="match status" value="1"/>
</dbReference>
<dbReference type="eggNOG" id="COG1173">
    <property type="taxonomic scope" value="Bacteria"/>
</dbReference>
<gene>
    <name evidence="10" type="ORF">DESAM_21423</name>
</gene>
<protein>
    <submittedName>
        <fullName evidence="10">Binding-protein-dependent transport systems inner membrane component</fullName>
    </submittedName>
</protein>
<evidence type="ECO:0000256" key="7">
    <source>
        <dbReference type="RuleBase" id="RU363032"/>
    </source>
</evidence>
<dbReference type="Gene3D" id="1.10.3720.10">
    <property type="entry name" value="MetI-like"/>
    <property type="match status" value="1"/>
</dbReference>
<dbReference type="PANTHER" id="PTHR43386:SF26">
    <property type="entry name" value="ABC TRANSPORTER PERMEASE PROTEIN"/>
    <property type="match status" value="1"/>
</dbReference>
<evidence type="ECO:0000259" key="9">
    <source>
        <dbReference type="PROSITE" id="PS50928"/>
    </source>
</evidence>
<name>L0RBY3_9BACT</name>
<dbReference type="GO" id="GO:0055085">
    <property type="term" value="P:transmembrane transport"/>
    <property type="evidence" value="ECO:0007669"/>
    <property type="project" value="InterPro"/>
</dbReference>
<keyword evidence="4 7" id="KW-0812">Transmembrane</keyword>
<feature type="transmembrane region" description="Helical" evidence="7">
    <location>
        <begin position="279"/>
        <end position="301"/>
    </location>
</feature>
<feature type="region of interest" description="Disordered" evidence="8">
    <location>
        <begin position="1"/>
        <end position="20"/>
    </location>
</feature>
<evidence type="ECO:0000256" key="3">
    <source>
        <dbReference type="ARBA" id="ARBA00022475"/>
    </source>
</evidence>
<keyword evidence="5 7" id="KW-1133">Transmembrane helix</keyword>
<reference evidence="10 11" key="1">
    <citation type="submission" date="2012-10" db="EMBL/GenBank/DDBJ databases">
        <authorList>
            <person name="Genoscope - CEA"/>
        </authorList>
    </citation>
    <scope>NUCLEOTIDE SEQUENCE [LARGE SCALE GENOMIC DNA]</scope>
    <source>
        <strain evidence="11">AM13 / DSM 14728</strain>
    </source>
</reference>
<dbReference type="AlphaFoldDB" id="L0RBY3"/>
<evidence type="ECO:0000256" key="2">
    <source>
        <dbReference type="ARBA" id="ARBA00022448"/>
    </source>
</evidence>
<evidence type="ECO:0000256" key="5">
    <source>
        <dbReference type="ARBA" id="ARBA00022989"/>
    </source>
</evidence>
<dbReference type="Pfam" id="PF12911">
    <property type="entry name" value="OppC_N"/>
    <property type="match status" value="1"/>
</dbReference>
<dbReference type="PATRIC" id="fig|1121451.3.peg.1667"/>
<dbReference type="CDD" id="cd06261">
    <property type="entry name" value="TM_PBP2"/>
    <property type="match status" value="1"/>
</dbReference>
<evidence type="ECO:0000313" key="10">
    <source>
        <dbReference type="EMBL" id="CCO23700.1"/>
    </source>
</evidence>
<evidence type="ECO:0000256" key="1">
    <source>
        <dbReference type="ARBA" id="ARBA00004651"/>
    </source>
</evidence>
<evidence type="ECO:0000256" key="6">
    <source>
        <dbReference type="ARBA" id="ARBA00023136"/>
    </source>
</evidence>
<dbReference type="InterPro" id="IPR025966">
    <property type="entry name" value="OppC_N"/>
</dbReference>
<keyword evidence="3" id="KW-1003">Cell membrane</keyword>
<feature type="transmembrane region" description="Helical" evidence="7">
    <location>
        <begin position="150"/>
        <end position="171"/>
    </location>
</feature>
<dbReference type="KEGG" id="dhy:DESAM_21423"/>
<dbReference type="HOGENOM" id="CLU_028518_2_2_7"/>
<accession>L0RBY3</accession>
<keyword evidence="2 7" id="KW-0813">Transport</keyword>
<feature type="transmembrane region" description="Helical" evidence="7">
    <location>
        <begin position="113"/>
        <end position="138"/>
    </location>
</feature>
<evidence type="ECO:0000256" key="4">
    <source>
        <dbReference type="ARBA" id="ARBA00022692"/>
    </source>
</evidence>